<name>A0A9P6H7D8_9AGAM</name>
<reference evidence="2" key="2">
    <citation type="submission" date="2020-11" db="EMBL/GenBank/DDBJ databases">
        <authorList>
            <consortium name="DOE Joint Genome Institute"/>
            <person name="Kuo A."/>
            <person name="Miyauchi S."/>
            <person name="Kiss E."/>
            <person name="Drula E."/>
            <person name="Kohler A."/>
            <person name="Sanchez-Garcia M."/>
            <person name="Andreopoulos B."/>
            <person name="Barry K.W."/>
            <person name="Bonito G."/>
            <person name="Buee M."/>
            <person name="Carver A."/>
            <person name="Chen C."/>
            <person name="Cichocki N."/>
            <person name="Clum A."/>
            <person name="Culley D."/>
            <person name="Crous P.W."/>
            <person name="Fauchery L."/>
            <person name="Girlanda M."/>
            <person name="Hayes R."/>
            <person name="Keri Z."/>
            <person name="Labutti K."/>
            <person name="Lipzen A."/>
            <person name="Lombard V."/>
            <person name="Magnuson J."/>
            <person name="Maillard F."/>
            <person name="Morin E."/>
            <person name="Murat C."/>
            <person name="Nolan M."/>
            <person name="Ohm R."/>
            <person name="Pangilinan J."/>
            <person name="Pereira M."/>
            <person name="Perotto S."/>
            <person name="Peter M."/>
            <person name="Riley R."/>
            <person name="Sitrit Y."/>
            <person name="Stielow B."/>
            <person name="Szollosi G."/>
            <person name="Zifcakova L."/>
            <person name="Stursova M."/>
            <person name="Spatafora J.W."/>
            <person name="Tedersoo L."/>
            <person name="Vaario L.-M."/>
            <person name="Yamada A."/>
            <person name="Yan M."/>
            <person name="Wang P."/>
            <person name="Xu J."/>
            <person name="Bruns T."/>
            <person name="Baldrian P."/>
            <person name="Vilgalys R."/>
            <person name="Henrissat B."/>
            <person name="Grigoriev I.V."/>
            <person name="Hibbett D."/>
            <person name="Nagy L.G."/>
            <person name="Martin F.M."/>
        </authorList>
    </citation>
    <scope>NUCLEOTIDE SEQUENCE</scope>
    <source>
        <strain evidence="2">UH-Tt-Lm1</strain>
    </source>
</reference>
<accession>A0A9P6H7D8</accession>
<sequence>MLKEPAANSAPWVVRSAYRREALGEKGCGLGGDETGVTLNTVVLLVVVQSLDEERRFVHRLPSLPRSKKVIAGRQQTSTANPIWYRSEKPIPMNLTASVSLRLKGVVIDVREWIAAFRMRKRQREKIPRQNGEATGREVEHPGSGSGSYCKTSVDYDHEAFIRESRAQLQGSIRAGFSQPFSTRIPFDLQLPVAGFLTPFFPKLTALALYTIPAGTGLSHLQINKAQALLSRDTPYPQTRTGSYAFDGTSAAGYAAQPSAGANTGICAEHSRFQGPAVFLSRLRRRVAWPTTNDHPEVIPALWYSVVSIWRLQTSTTRLEEDAKMLELWHAHTSAWLVVFNFAQQMWQIGYLTQNMIPSLEGTEDP</sequence>
<evidence type="ECO:0000313" key="2">
    <source>
        <dbReference type="EMBL" id="KAF9781092.1"/>
    </source>
</evidence>
<reference evidence="2" key="1">
    <citation type="journal article" date="2020" name="Nat. Commun.">
        <title>Large-scale genome sequencing of mycorrhizal fungi provides insights into the early evolution of symbiotic traits.</title>
        <authorList>
            <person name="Miyauchi S."/>
            <person name="Kiss E."/>
            <person name="Kuo A."/>
            <person name="Drula E."/>
            <person name="Kohler A."/>
            <person name="Sanchez-Garcia M."/>
            <person name="Morin E."/>
            <person name="Andreopoulos B."/>
            <person name="Barry K.W."/>
            <person name="Bonito G."/>
            <person name="Buee M."/>
            <person name="Carver A."/>
            <person name="Chen C."/>
            <person name="Cichocki N."/>
            <person name="Clum A."/>
            <person name="Culley D."/>
            <person name="Crous P.W."/>
            <person name="Fauchery L."/>
            <person name="Girlanda M."/>
            <person name="Hayes R.D."/>
            <person name="Keri Z."/>
            <person name="LaButti K."/>
            <person name="Lipzen A."/>
            <person name="Lombard V."/>
            <person name="Magnuson J."/>
            <person name="Maillard F."/>
            <person name="Murat C."/>
            <person name="Nolan M."/>
            <person name="Ohm R.A."/>
            <person name="Pangilinan J."/>
            <person name="Pereira M.F."/>
            <person name="Perotto S."/>
            <person name="Peter M."/>
            <person name="Pfister S."/>
            <person name="Riley R."/>
            <person name="Sitrit Y."/>
            <person name="Stielow J.B."/>
            <person name="Szollosi G."/>
            <person name="Zifcakova L."/>
            <person name="Stursova M."/>
            <person name="Spatafora J.W."/>
            <person name="Tedersoo L."/>
            <person name="Vaario L.M."/>
            <person name="Yamada A."/>
            <person name="Yan M."/>
            <person name="Wang P."/>
            <person name="Xu J."/>
            <person name="Bruns T."/>
            <person name="Baldrian P."/>
            <person name="Vilgalys R."/>
            <person name="Dunand C."/>
            <person name="Henrissat B."/>
            <person name="Grigoriev I.V."/>
            <person name="Hibbett D."/>
            <person name="Nagy L.G."/>
            <person name="Martin F.M."/>
        </authorList>
    </citation>
    <scope>NUCLEOTIDE SEQUENCE</scope>
    <source>
        <strain evidence="2">UH-Tt-Lm1</strain>
    </source>
</reference>
<evidence type="ECO:0000256" key="1">
    <source>
        <dbReference type="SAM" id="MobiDB-lite"/>
    </source>
</evidence>
<proteinExistence type="predicted"/>
<comment type="caution">
    <text evidence="2">The sequence shown here is derived from an EMBL/GenBank/DDBJ whole genome shotgun (WGS) entry which is preliminary data.</text>
</comment>
<feature type="region of interest" description="Disordered" evidence="1">
    <location>
        <begin position="124"/>
        <end position="149"/>
    </location>
</feature>
<protein>
    <submittedName>
        <fullName evidence="2">Uncharacterized protein</fullName>
    </submittedName>
</protein>
<evidence type="ECO:0000313" key="3">
    <source>
        <dbReference type="Proteomes" id="UP000736335"/>
    </source>
</evidence>
<dbReference type="Proteomes" id="UP000736335">
    <property type="component" value="Unassembled WGS sequence"/>
</dbReference>
<organism evidence="2 3">
    <name type="scientific">Thelephora terrestris</name>
    <dbReference type="NCBI Taxonomy" id="56493"/>
    <lineage>
        <taxon>Eukaryota</taxon>
        <taxon>Fungi</taxon>
        <taxon>Dikarya</taxon>
        <taxon>Basidiomycota</taxon>
        <taxon>Agaricomycotina</taxon>
        <taxon>Agaricomycetes</taxon>
        <taxon>Thelephorales</taxon>
        <taxon>Thelephoraceae</taxon>
        <taxon>Thelephora</taxon>
    </lineage>
</organism>
<dbReference type="AlphaFoldDB" id="A0A9P6H7D8"/>
<gene>
    <name evidence="2" type="ORF">BJ322DRAFT_1162096</name>
</gene>
<dbReference type="EMBL" id="WIUZ02000014">
    <property type="protein sequence ID" value="KAF9781092.1"/>
    <property type="molecule type" value="Genomic_DNA"/>
</dbReference>
<keyword evidence="3" id="KW-1185">Reference proteome</keyword>